<evidence type="ECO:0000313" key="4">
    <source>
        <dbReference type="Proteomes" id="UP000237073"/>
    </source>
</evidence>
<dbReference type="Proteomes" id="UP000237073">
    <property type="component" value="Unassembled WGS sequence"/>
</dbReference>
<gene>
    <name evidence="3" type="ORF">CHU32_03595</name>
    <name evidence="2" type="ORF">CHU33_19880</name>
</gene>
<feature type="region of interest" description="Disordered" evidence="1">
    <location>
        <begin position="97"/>
        <end position="126"/>
    </location>
</feature>
<dbReference type="OrthoDB" id="6444714at2"/>
<evidence type="ECO:0000256" key="1">
    <source>
        <dbReference type="SAM" id="MobiDB-lite"/>
    </source>
</evidence>
<accession>A0A2P5GVE3</accession>
<organism evidence="3 5">
    <name type="scientific">Superficieibacter electus</name>
    <dbReference type="NCBI Taxonomy" id="2022662"/>
    <lineage>
        <taxon>Bacteria</taxon>
        <taxon>Pseudomonadati</taxon>
        <taxon>Pseudomonadota</taxon>
        <taxon>Gammaproteobacteria</taxon>
        <taxon>Enterobacterales</taxon>
        <taxon>Enterobacteriaceae</taxon>
        <taxon>Superficieibacter</taxon>
    </lineage>
</organism>
<dbReference type="AlphaFoldDB" id="A0A2P5GVE3"/>
<keyword evidence="4" id="KW-1185">Reference proteome</keyword>
<sequence>MSEYYVYSTLTGSQAYHIYRNGGADLPLVDRVVMVAGGANVADKHFVTPKGVVTPITADELELLEKNPVFAVHKANGFITVEEKAIPVEKVVSDLEARDESAPLTDSDFIAKDQKPPKVVTNKKSA</sequence>
<evidence type="ECO:0000313" key="2">
    <source>
        <dbReference type="EMBL" id="POP42331.1"/>
    </source>
</evidence>
<dbReference type="Proteomes" id="UP000247005">
    <property type="component" value="Unassembled WGS sequence"/>
</dbReference>
<dbReference type="EMBL" id="PQGE01000020">
    <property type="protein sequence ID" value="POP42331.1"/>
    <property type="molecule type" value="Genomic_DNA"/>
</dbReference>
<protein>
    <submittedName>
        <fullName evidence="3">Uncharacterized protein</fullName>
    </submittedName>
</protein>
<reference evidence="4 5" key="1">
    <citation type="submission" date="2018-01" db="EMBL/GenBank/DDBJ databases">
        <title>Superficieibacter electus gen. nov., sp. nov., an extended-spectrum beta-lactamase possessing member of the Enterobacteriaceae family, isolated from intensive care unit surfaces.</title>
        <authorList>
            <person name="Potter R.F."/>
            <person name="D'Souza A.W."/>
        </authorList>
    </citation>
    <scope>NUCLEOTIDE SEQUENCE [LARGE SCALE GENOMIC DNA]</scope>
    <source>
        <strain evidence="3 5">BP-1</strain>
        <strain evidence="2 4">BP-2</strain>
    </source>
</reference>
<comment type="caution">
    <text evidence="3">The sequence shown here is derived from an EMBL/GenBank/DDBJ whole genome shotgun (WGS) entry which is preliminary data.</text>
</comment>
<name>A0A2P5GVE3_9ENTR</name>
<evidence type="ECO:0000313" key="5">
    <source>
        <dbReference type="Proteomes" id="UP000247005"/>
    </source>
</evidence>
<proteinExistence type="predicted"/>
<evidence type="ECO:0000313" key="3">
    <source>
        <dbReference type="EMBL" id="POP50520.1"/>
    </source>
</evidence>
<dbReference type="EMBL" id="PQGD01000002">
    <property type="protein sequence ID" value="POP50520.1"/>
    <property type="molecule type" value="Genomic_DNA"/>
</dbReference>
<dbReference type="RefSeq" id="WP_103677801.1">
    <property type="nucleotide sequence ID" value="NZ_PQGD01000002.1"/>
</dbReference>